<dbReference type="PROSITE" id="PS51318">
    <property type="entry name" value="TAT"/>
    <property type="match status" value="1"/>
</dbReference>
<gene>
    <name evidence="1" type="ORF">BWR18_01725</name>
</gene>
<evidence type="ECO:0008006" key="3">
    <source>
        <dbReference type="Google" id="ProtNLM"/>
    </source>
</evidence>
<dbReference type="InterPro" id="IPR027056">
    <property type="entry name" value="Gluconate_2DH_su3"/>
</dbReference>
<dbReference type="STRING" id="299262.BWR18_01725"/>
<dbReference type="OrthoDB" id="8400810at2"/>
<dbReference type="Pfam" id="PF13618">
    <property type="entry name" value="Gluconate_2-dh3"/>
    <property type="match status" value="1"/>
</dbReference>
<accession>A0A1P8MZW8</accession>
<name>A0A1P8MZW8_9RHOB</name>
<dbReference type="AlphaFoldDB" id="A0A1P8MZW8"/>
<evidence type="ECO:0000313" key="2">
    <source>
        <dbReference type="Proteomes" id="UP000186336"/>
    </source>
</evidence>
<organism evidence="1 2">
    <name type="scientific">Tateyamaria omphalii</name>
    <dbReference type="NCBI Taxonomy" id="299262"/>
    <lineage>
        <taxon>Bacteria</taxon>
        <taxon>Pseudomonadati</taxon>
        <taxon>Pseudomonadota</taxon>
        <taxon>Alphaproteobacteria</taxon>
        <taxon>Rhodobacterales</taxon>
        <taxon>Roseobacteraceae</taxon>
        <taxon>Tateyamaria</taxon>
    </lineage>
</organism>
<sequence>MHHRFSRRAVLLSMGGAALSASMPVRHAFAQMDAEPWAFLTDDEARWLAAIADIFIPEDDHPSASQAGVVDYIDMQLATGYGQGQGLYLQGPFPEGTPEQGWQLPVTPAELIRNGIAAAREETDLATLPDTDRLTWVEAFSKREDPIGDAPAQTFFGELLSLTKEGYFADPIYLGNHDYAGWRMVGFPGAHAYFTERVGDNAPTKQPPMGIAHGQLGHRAPRPISQEG</sequence>
<keyword evidence="2" id="KW-1185">Reference proteome</keyword>
<evidence type="ECO:0000313" key="1">
    <source>
        <dbReference type="EMBL" id="APX13626.1"/>
    </source>
</evidence>
<dbReference type="InterPro" id="IPR006311">
    <property type="entry name" value="TAT_signal"/>
</dbReference>
<protein>
    <recommendedName>
        <fullName evidence="3">Gluconate 2-dehydrogenase</fullName>
    </recommendedName>
</protein>
<dbReference type="Proteomes" id="UP000186336">
    <property type="component" value="Chromosome"/>
</dbReference>
<proteinExistence type="predicted"/>
<dbReference type="KEGG" id="tom:BWR18_01725"/>
<dbReference type="EMBL" id="CP019312">
    <property type="protein sequence ID" value="APX13626.1"/>
    <property type="molecule type" value="Genomic_DNA"/>
</dbReference>
<reference evidence="1 2" key="1">
    <citation type="submission" date="2017-01" db="EMBL/GenBank/DDBJ databases">
        <title>Complete genome of Tateyamaria omphalii DOK1-4 isolated from seawater in Dokdo.</title>
        <authorList>
            <person name="Kim J.H."/>
            <person name="Chi W.-J."/>
        </authorList>
    </citation>
    <scope>NUCLEOTIDE SEQUENCE [LARGE SCALE GENOMIC DNA]</scope>
    <source>
        <strain evidence="1 2">DOK1-4</strain>
    </source>
</reference>